<name>A0ABD3GRP4_9MARC</name>
<dbReference type="PANTHER" id="PTHR11527">
    <property type="entry name" value="HEAT-SHOCK PROTEIN 20 FAMILY MEMBER"/>
    <property type="match status" value="1"/>
</dbReference>
<evidence type="ECO:0000256" key="3">
    <source>
        <dbReference type="ARBA" id="ARBA00023016"/>
    </source>
</evidence>
<dbReference type="InterPro" id="IPR008978">
    <property type="entry name" value="HSP20-like_chaperone"/>
</dbReference>
<dbReference type="Pfam" id="PF00011">
    <property type="entry name" value="HSP20"/>
    <property type="match status" value="1"/>
</dbReference>
<keyword evidence="3" id="KW-0346">Stress response</keyword>
<dbReference type="InterPro" id="IPR002068">
    <property type="entry name" value="A-crystallin/Hsp20_dom"/>
</dbReference>
<dbReference type="EMBL" id="JBJQOH010000007">
    <property type="protein sequence ID" value="KAL3681336.1"/>
    <property type="molecule type" value="Genomic_DNA"/>
</dbReference>
<evidence type="ECO:0000259" key="6">
    <source>
        <dbReference type="PROSITE" id="PS01031"/>
    </source>
</evidence>
<keyword evidence="8" id="KW-1185">Reference proteome</keyword>
<accession>A0ABD3GRP4</accession>
<comment type="subcellular location">
    <subcellularLocation>
        <location evidence="1">Cytoplasm</location>
    </subcellularLocation>
</comment>
<evidence type="ECO:0000256" key="1">
    <source>
        <dbReference type="ARBA" id="ARBA00004496"/>
    </source>
</evidence>
<dbReference type="Gene3D" id="2.60.40.790">
    <property type="match status" value="1"/>
</dbReference>
<dbReference type="GO" id="GO:0006950">
    <property type="term" value="P:response to stress"/>
    <property type="evidence" value="ECO:0007669"/>
    <property type="project" value="UniProtKB-ARBA"/>
</dbReference>
<comment type="caution">
    <text evidence="7">The sequence shown here is derived from an EMBL/GenBank/DDBJ whole genome shotgun (WGS) entry which is preliminary data.</text>
</comment>
<evidence type="ECO:0000256" key="4">
    <source>
        <dbReference type="PROSITE-ProRule" id="PRU00285"/>
    </source>
</evidence>
<organism evidence="7 8">
    <name type="scientific">Riccia sorocarpa</name>
    <dbReference type="NCBI Taxonomy" id="122646"/>
    <lineage>
        <taxon>Eukaryota</taxon>
        <taxon>Viridiplantae</taxon>
        <taxon>Streptophyta</taxon>
        <taxon>Embryophyta</taxon>
        <taxon>Marchantiophyta</taxon>
        <taxon>Marchantiopsida</taxon>
        <taxon>Marchantiidae</taxon>
        <taxon>Marchantiales</taxon>
        <taxon>Ricciaceae</taxon>
        <taxon>Riccia</taxon>
    </lineage>
</organism>
<feature type="domain" description="SHSP" evidence="6">
    <location>
        <begin position="28"/>
        <end position="144"/>
    </location>
</feature>
<gene>
    <name evidence="7" type="ORF">R1sor_024292</name>
</gene>
<sequence>MDTGYFMFEFPDELDKALTQPEKRYVRNSKAMASTVVDVKETPNSYEYIVDMPGVKNDGIKVLLENDNVLKVSGVKKKDEDTENVEYLKIERKGGKYLRRFTLAEDADKEKISAAYKDGVLTITIPKVPTREEAKPRTIEVKVA</sequence>
<comment type="similarity">
    <text evidence="4 5">Belongs to the small heat shock protein (HSP20) family.</text>
</comment>
<dbReference type="InterPro" id="IPR031107">
    <property type="entry name" value="Small_HSP"/>
</dbReference>
<evidence type="ECO:0000313" key="7">
    <source>
        <dbReference type="EMBL" id="KAL3681336.1"/>
    </source>
</evidence>
<evidence type="ECO:0000313" key="8">
    <source>
        <dbReference type="Proteomes" id="UP001633002"/>
    </source>
</evidence>
<dbReference type="GO" id="GO:0005737">
    <property type="term" value="C:cytoplasm"/>
    <property type="evidence" value="ECO:0007669"/>
    <property type="project" value="UniProtKB-SubCell"/>
</dbReference>
<evidence type="ECO:0000256" key="5">
    <source>
        <dbReference type="RuleBase" id="RU003616"/>
    </source>
</evidence>
<reference evidence="7 8" key="1">
    <citation type="submission" date="2024-09" db="EMBL/GenBank/DDBJ databases">
        <title>Chromosome-scale assembly of Riccia sorocarpa.</title>
        <authorList>
            <person name="Paukszto L."/>
        </authorList>
    </citation>
    <scope>NUCLEOTIDE SEQUENCE [LARGE SCALE GENOMIC DNA]</scope>
    <source>
        <strain evidence="7">LP-2024</strain>
        <tissue evidence="7">Aerial parts of the thallus</tissue>
    </source>
</reference>
<protein>
    <recommendedName>
        <fullName evidence="6">SHSP domain-containing protein</fullName>
    </recommendedName>
</protein>
<evidence type="ECO:0000256" key="2">
    <source>
        <dbReference type="ARBA" id="ARBA00022490"/>
    </source>
</evidence>
<keyword evidence="2" id="KW-0963">Cytoplasm</keyword>
<proteinExistence type="inferred from homology"/>
<dbReference type="FunFam" id="2.60.40.790:FF:000010">
    <property type="entry name" value="17.3 kDa class II heat shock protein-like"/>
    <property type="match status" value="1"/>
</dbReference>
<dbReference type="AlphaFoldDB" id="A0ABD3GRP4"/>
<dbReference type="SUPFAM" id="SSF49764">
    <property type="entry name" value="HSP20-like chaperones"/>
    <property type="match status" value="1"/>
</dbReference>
<dbReference type="PROSITE" id="PS01031">
    <property type="entry name" value="SHSP"/>
    <property type="match status" value="1"/>
</dbReference>
<dbReference type="Proteomes" id="UP001633002">
    <property type="component" value="Unassembled WGS sequence"/>
</dbReference>